<dbReference type="Pfam" id="PF09929">
    <property type="entry name" value="DUF2161"/>
    <property type="match status" value="1"/>
</dbReference>
<dbReference type="STRING" id="1566387.QV13_01895"/>
<sequence>MAKTGIRETDLYLPVKRLLETQGYMVKGEVGAADIVAVRDGDDPVIVELKAGFSLSLFHQAIQRQTISDAVYIAVPRGTGRASLKALVDNRKLCRRLGLGLITVRLADGFTEIHCDPAPYKPRQSKPRKTRLLREFERLVGDPNLGGATRRNLVTGYRQEALRCLKLLDEQGPTKAAEVARQTNVAHARRLMTDNHYGWFERVSAGIYALSPKGVTATSEYLSELENLRAAASGADNISVIAKP</sequence>
<gene>
    <name evidence="1" type="ORF">QV13_01895</name>
</gene>
<name>A0A1C2EBU8_9HYPH</name>
<dbReference type="Proteomes" id="UP000094412">
    <property type="component" value="Unassembled WGS sequence"/>
</dbReference>
<dbReference type="EMBL" id="MDEO01000021">
    <property type="protein sequence ID" value="OCX24469.1"/>
    <property type="molecule type" value="Genomic_DNA"/>
</dbReference>
<accession>A0A1C2EBU8</accession>
<organism evidence="1 2">
    <name type="scientific">Mesorhizobium hungaricum</name>
    <dbReference type="NCBI Taxonomy" id="1566387"/>
    <lineage>
        <taxon>Bacteria</taxon>
        <taxon>Pseudomonadati</taxon>
        <taxon>Pseudomonadota</taxon>
        <taxon>Alphaproteobacteria</taxon>
        <taxon>Hyphomicrobiales</taxon>
        <taxon>Phyllobacteriaceae</taxon>
        <taxon>Mesorhizobium</taxon>
    </lineage>
</organism>
<protein>
    <submittedName>
        <fullName evidence="1">Uncharacterized protein</fullName>
    </submittedName>
</protein>
<dbReference type="RefSeq" id="WP_024925906.1">
    <property type="nucleotide sequence ID" value="NZ_MDEO01000021.1"/>
</dbReference>
<dbReference type="InterPro" id="IPR018679">
    <property type="entry name" value="DUF2161"/>
</dbReference>
<comment type="caution">
    <text evidence="1">The sequence shown here is derived from an EMBL/GenBank/DDBJ whole genome shotgun (WGS) entry which is preliminary data.</text>
</comment>
<dbReference type="OrthoDB" id="9795163at2"/>
<proteinExistence type="predicted"/>
<dbReference type="AlphaFoldDB" id="A0A1C2EBU8"/>
<evidence type="ECO:0000313" key="2">
    <source>
        <dbReference type="Proteomes" id="UP000094412"/>
    </source>
</evidence>
<evidence type="ECO:0000313" key="1">
    <source>
        <dbReference type="EMBL" id="OCX24469.1"/>
    </source>
</evidence>
<reference evidence="1 2" key="1">
    <citation type="submission" date="2016-08" db="EMBL/GenBank/DDBJ databases">
        <title>Whole genome sequence of Mesorhizobium sp. strain UASWS1009 isolated from industrial sewage.</title>
        <authorList>
            <person name="Crovadore J."/>
            <person name="Calmin G."/>
            <person name="Chablais R."/>
            <person name="Cochard B."/>
            <person name="Lefort F."/>
        </authorList>
    </citation>
    <scope>NUCLEOTIDE SEQUENCE [LARGE SCALE GENOMIC DNA]</scope>
    <source>
        <strain evidence="1 2">UASWS1009</strain>
    </source>
</reference>
<keyword evidence="2" id="KW-1185">Reference proteome</keyword>